<protein>
    <submittedName>
        <fullName evidence="1">Uncharacterized protein</fullName>
    </submittedName>
</protein>
<reference evidence="1" key="1">
    <citation type="submission" date="2024-09" db="EMBL/GenBank/DDBJ databases">
        <title>Black Yeasts Isolated from many extreme environments.</title>
        <authorList>
            <person name="Coleine C."/>
            <person name="Stajich J.E."/>
            <person name="Selbmann L."/>
        </authorList>
    </citation>
    <scope>NUCLEOTIDE SEQUENCE</scope>
    <source>
        <strain evidence="1">CCFEE 5737</strain>
    </source>
</reference>
<name>A0ACC3D5T3_9PEZI</name>
<evidence type="ECO:0000313" key="1">
    <source>
        <dbReference type="EMBL" id="KAK3062070.1"/>
    </source>
</evidence>
<sequence>MGTRYGDISLINSLFEDISQNPPAIEARKLLIEQHVSFGWDDAASDQRAELLQLAPHDAEAQRLHAAE</sequence>
<proteinExistence type="predicted"/>
<keyword evidence="2" id="KW-1185">Reference proteome</keyword>
<accession>A0ACC3D5T3</accession>
<comment type="caution">
    <text evidence="1">The sequence shown here is derived from an EMBL/GenBank/DDBJ whole genome shotgun (WGS) entry which is preliminary data.</text>
</comment>
<dbReference type="EMBL" id="JAWDJW010007483">
    <property type="protein sequence ID" value="KAK3062070.1"/>
    <property type="molecule type" value="Genomic_DNA"/>
</dbReference>
<gene>
    <name evidence="1" type="ORF">LTS18_004871</name>
</gene>
<dbReference type="Proteomes" id="UP001186974">
    <property type="component" value="Unassembled WGS sequence"/>
</dbReference>
<evidence type="ECO:0000313" key="2">
    <source>
        <dbReference type="Proteomes" id="UP001186974"/>
    </source>
</evidence>
<organism evidence="1 2">
    <name type="scientific">Coniosporium uncinatum</name>
    <dbReference type="NCBI Taxonomy" id="93489"/>
    <lineage>
        <taxon>Eukaryota</taxon>
        <taxon>Fungi</taxon>
        <taxon>Dikarya</taxon>
        <taxon>Ascomycota</taxon>
        <taxon>Pezizomycotina</taxon>
        <taxon>Dothideomycetes</taxon>
        <taxon>Dothideomycetes incertae sedis</taxon>
        <taxon>Coniosporium</taxon>
    </lineage>
</organism>